<evidence type="ECO:0000256" key="2">
    <source>
        <dbReference type="ARBA" id="ARBA00022692"/>
    </source>
</evidence>
<dbReference type="Proteomes" id="UP000765509">
    <property type="component" value="Unassembled WGS sequence"/>
</dbReference>
<dbReference type="AlphaFoldDB" id="A0A9Q3H4N3"/>
<keyword evidence="8" id="KW-1185">Reference proteome</keyword>
<dbReference type="OrthoDB" id="10062876at2759"/>
<evidence type="ECO:0000256" key="3">
    <source>
        <dbReference type="ARBA" id="ARBA00022989"/>
    </source>
</evidence>
<comment type="caution">
    <text evidence="7">The sequence shown here is derived from an EMBL/GenBank/DDBJ whole genome shotgun (WGS) entry which is preliminary data.</text>
</comment>
<dbReference type="Gene3D" id="1.20.1740.10">
    <property type="entry name" value="Amino acid/polyamine transporter I"/>
    <property type="match status" value="1"/>
</dbReference>
<feature type="transmembrane region" description="Helical" evidence="5">
    <location>
        <begin position="29"/>
        <end position="48"/>
    </location>
</feature>
<evidence type="ECO:0000313" key="7">
    <source>
        <dbReference type="EMBL" id="MBW0489160.1"/>
    </source>
</evidence>
<protein>
    <recommendedName>
        <fullName evidence="6">Amino acid permease/ SLC12A domain-containing protein</fullName>
    </recommendedName>
</protein>
<gene>
    <name evidence="7" type="ORF">O181_028875</name>
</gene>
<reference evidence="7" key="1">
    <citation type="submission" date="2021-03" db="EMBL/GenBank/DDBJ databases">
        <title>Draft genome sequence of rust myrtle Austropuccinia psidii MF-1, a brazilian biotype.</title>
        <authorList>
            <person name="Quecine M.C."/>
            <person name="Pachon D.M.R."/>
            <person name="Bonatelli M.L."/>
            <person name="Correr F.H."/>
            <person name="Franceschini L.M."/>
            <person name="Leite T.F."/>
            <person name="Margarido G.R.A."/>
            <person name="Almeida C.A."/>
            <person name="Ferrarezi J.A."/>
            <person name="Labate C.A."/>
        </authorList>
    </citation>
    <scope>NUCLEOTIDE SEQUENCE</scope>
    <source>
        <strain evidence="7">MF-1</strain>
    </source>
</reference>
<evidence type="ECO:0000256" key="1">
    <source>
        <dbReference type="ARBA" id="ARBA00004141"/>
    </source>
</evidence>
<dbReference type="PANTHER" id="PTHR43341">
    <property type="entry name" value="AMINO ACID PERMEASE"/>
    <property type="match status" value="1"/>
</dbReference>
<comment type="subcellular location">
    <subcellularLocation>
        <location evidence="1">Membrane</location>
        <topology evidence="1">Multi-pass membrane protein</topology>
    </subcellularLocation>
</comment>
<accession>A0A9Q3H4N3</accession>
<proteinExistence type="predicted"/>
<evidence type="ECO:0000256" key="4">
    <source>
        <dbReference type="ARBA" id="ARBA00023136"/>
    </source>
</evidence>
<evidence type="ECO:0000256" key="5">
    <source>
        <dbReference type="SAM" id="Phobius"/>
    </source>
</evidence>
<dbReference type="InterPro" id="IPR050524">
    <property type="entry name" value="APC_YAT"/>
</dbReference>
<sequence length="218" mass="24087">MYTSSRALYALALSGSAPAIFKRTTSWGLPWHSLIFTFMVDLLAYMSVGAGTAGQVFSWLANLLSVCGLISWTGTFFTYLRFDAGVKAQNRTIGAIYGLVLCCLFLFTNSFTVFMKGQWDMATFITSFFLILNAEIKISHAPNLSCILNWILARHINPQVSQYPPRFITMDLLSNLHPSISALLSSILDLFGTTSAYSHLNGMTIHKCAAIFGSYIFG</sequence>
<evidence type="ECO:0000259" key="6">
    <source>
        <dbReference type="Pfam" id="PF00324"/>
    </source>
</evidence>
<dbReference type="EMBL" id="AVOT02009945">
    <property type="protein sequence ID" value="MBW0489160.1"/>
    <property type="molecule type" value="Genomic_DNA"/>
</dbReference>
<dbReference type="InterPro" id="IPR004841">
    <property type="entry name" value="AA-permease/SLC12A_dom"/>
</dbReference>
<keyword evidence="2 5" id="KW-0812">Transmembrane</keyword>
<keyword evidence="4 5" id="KW-0472">Membrane</keyword>
<feature type="transmembrane region" description="Helical" evidence="5">
    <location>
        <begin position="94"/>
        <end position="114"/>
    </location>
</feature>
<dbReference type="GO" id="GO:0016020">
    <property type="term" value="C:membrane"/>
    <property type="evidence" value="ECO:0007669"/>
    <property type="project" value="UniProtKB-SubCell"/>
</dbReference>
<feature type="transmembrane region" description="Helical" evidence="5">
    <location>
        <begin position="60"/>
        <end position="82"/>
    </location>
</feature>
<dbReference type="PANTHER" id="PTHR43341:SF20">
    <property type="entry name" value="AAT FAMILY AMINO ACID TRANSPORTER"/>
    <property type="match status" value="1"/>
</dbReference>
<keyword evidence="3 5" id="KW-1133">Transmembrane helix</keyword>
<dbReference type="Pfam" id="PF00324">
    <property type="entry name" value="AA_permease"/>
    <property type="match status" value="1"/>
</dbReference>
<name>A0A9Q3H4N3_9BASI</name>
<dbReference type="GO" id="GO:0015171">
    <property type="term" value="F:amino acid transmembrane transporter activity"/>
    <property type="evidence" value="ECO:0007669"/>
    <property type="project" value="TreeGrafter"/>
</dbReference>
<organism evidence="7 8">
    <name type="scientific">Austropuccinia psidii MF-1</name>
    <dbReference type="NCBI Taxonomy" id="1389203"/>
    <lineage>
        <taxon>Eukaryota</taxon>
        <taxon>Fungi</taxon>
        <taxon>Dikarya</taxon>
        <taxon>Basidiomycota</taxon>
        <taxon>Pucciniomycotina</taxon>
        <taxon>Pucciniomycetes</taxon>
        <taxon>Pucciniales</taxon>
        <taxon>Sphaerophragmiaceae</taxon>
        <taxon>Austropuccinia</taxon>
    </lineage>
</organism>
<evidence type="ECO:0000313" key="8">
    <source>
        <dbReference type="Proteomes" id="UP000765509"/>
    </source>
</evidence>
<feature type="domain" description="Amino acid permease/ SLC12A" evidence="6">
    <location>
        <begin position="1"/>
        <end position="132"/>
    </location>
</feature>